<evidence type="ECO:0000259" key="3">
    <source>
        <dbReference type="Pfam" id="PF00326"/>
    </source>
</evidence>
<dbReference type="InterPro" id="IPR029058">
    <property type="entry name" value="AB_hydrolase_fold"/>
</dbReference>
<dbReference type="Pfam" id="PF00326">
    <property type="entry name" value="Peptidase_S9"/>
    <property type="match status" value="1"/>
</dbReference>
<keyword evidence="1" id="KW-0378">Hydrolase</keyword>
<name>A0A538TU30_UNCEI</name>
<sequence length="131" mass="13933">PDTIVREAGSDSAAWRARSPIFGCEKIKASVLIFHGEEDPNVPAAQAHAFAQALKQRKVKFEAGFFPNQGHALASKNLDAIALGFLAKAFAPTPASLPLNKSRDLRPPGRARAHAGRGRLPGGVGPPPYFK</sequence>
<evidence type="ECO:0000256" key="1">
    <source>
        <dbReference type="ARBA" id="ARBA00022801"/>
    </source>
</evidence>
<reference evidence="4 5" key="1">
    <citation type="journal article" date="2019" name="Nat. Microbiol.">
        <title>Mediterranean grassland soil C-N compound turnover is dependent on rainfall and depth, and is mediated by genomically divergent microorganisms.</title>
        <authorList>
            <person name="Diamond S."/>
            <person name="Andeer P.F."/>
            <person name="Li Z."/>
            <person name="Crits-Christoph A."/>
            <person name="Burstein D."/>
            <person name="Anantharaman K."/>
            <person name="Lane K.R."/>
            <person name="Thomas B.C."/>
            <person name="Pan C."/>
            <person name="Northen T.R."/>
            <person name="Banfield J.F."/>
        </authorList>
    </citation>
    <scope>NUCLEOTIDE SEQUENCE [LARGE SCALE GENOMIC DNA]</scope>
    <source>
        <strain evidence="4">WS_8</strain>
    </source>
</reference>
<evidence type="ECO:0000313" key="4">
    <source>
        <dbReference type="EMBL" id="TMQ67136.1"/>
    </source>
</evidence>
<feature type="region of interest" description="Disordered" evidence="2">
    <location>
        <begin position="97"/>
        <end position="131"/>
    </location>
</feature>
<comment type="caution">
    <text evidence="4">The sequence shown here is derived from an EMBL/GenBank/DDBJ whole genome shotgun (WGS) entry which is preliminary data.</text>
</comment>
<dbReference type="InterPro" id="IPR001375">
    <property type="entry name" value="Peptidase_S9_cat"/>
</dbReference>
<feature type="non-terminal residue" evidence="4">
    <location>
        <position position="1"/>
    </location>
</feature>
<proteinExistence type="predicted"/>
<dbReference type="GO" id="GO:0004252">
    <property type="term" value="F:serine-type endopeptidase activity"/>
    <property type="evidence" value="ECO:0007669"/>
    <property type="project" value="TreeGrafter"/>
</dbReference>
<evidence type="ECO:0000313" key="5">
    <source>
        <dbReference type="Proteomes" id="UP000316609"/>
    </source>
</evidence>
<dbReference type="SUPFAM" id="SSF53474">
    <property type="entry name" value="alpha/beta-Hydrolases"/>
    <property type="match status" value="1"/>
</dbReference>
<dbReference type="EMBL" id="VBOY01000048">
    <property type="protein sequence ID" value="TMQ67136.1"/>
    <property type="molecule type" value="Genomic_DNA"/>
</dbReference>
<protein>
    <recommendedName>
        <fullName evidence="3">Peptidase S9 prolyl oligopeptidase catalytic domain-containing protein</fullName>
    </recommendedName>
</protein>
<dbReference type="PANTHER" id="PTHR42776">
    <property type="entry name" value="SERINE PEPTIDASE S9 FAMILY MEMBER"/>
    <property type="match status" value="1"/>
</dbReference>
<gene>
    <name evidence="4" type="ORF">E6K78_05655</name>
</gene>
<evidence type="ECO:0000256" key="2">
    <source>
        <dbReference type="SAM" id="MobiDB-lite"/>
    </source>
</evidence>
<dbReference type="PANTHER" id="PTHR42776:SF27">
    <property type="entry name" value="DIPEPTIDYL PEPTIDASE FAMILY MEMBER 6"/>
    <property type="match status" value="1"/>
</dbReference>
<dbReference type="Gene3D" id="3.40.50.1820">
    <property type="entry name" value="alpha/beta hydrolase"/>
    <property type="match status" value="1"/>
</dbReference>
<accession>A0A538TU30</accession>
<feature type="domain" description="Peptidase S9 prolyl oligopeptidase catalytic" evidence="3">
    <location>
        <begin position="12"/>
        <end position="79"/>
    </location>
</feature>
<dbReference type="Proteomes" id="UP000316609">
    <property type="component" value="Unassembled WGS sequence"/>
</dbReference>
<organism evidence="4 5">
    <name type="scientific">Eiseniibacteriota bacterium</name>
    <dbReference type="NCBI Taxonomy" id="2212470"/>
    <lineage>
        <taxon>Bacteria</taxon>
        <taxon>Candidatus Eiseniibacteriota</taxon>
    </lineage>
</organism>
<dbReference type="AlphaFoldDB" id="A0A538TU30"/>
<dbReference type="GO" id="GO:0006508">
    <property type="term" value="P:proteolysis"/>
    <property type="evidence" value="ECO:0007669"/>
    <property type="project" value="InterPro"/>
</dbReference>